<accession>A0ABP7J199</accession>
<feature type="region of interest" description="Disordered" evidence="1">
    <location>
        <begin position="1"/>
        <end position="31"/>
    </location>
</feature>
<proteinExistence type="predicted"/>
<comment type="caution">
    <text evidence="2">The sequence shown here is derived from an EMBL/GenBank/DDBJ whole genome shotgun (WGS) entry which is preliminary data.</text>
</comment>
<evidence type="ECO:0000313" key="2">
    <source>
        <dbReference type="EMBL" id="GAA3832161.1"/>
    </source>
</evidence>
<sequence length="167" mass="18724">MKPTTAPPEGLTSITEAKPGDILAGREHGDGERAAPFGVLARVDRDPWKLTIQGRPPIEASGDWRLWVVTLPKAAQQLLELARRHDWKTLIAPSLDHCDHLYVTIHLARSEPLIYLQATWHTHDTGTLRLTSKIWRHVPVEGRGFDWRDAPSLRKISEVITGEAEPA</sequence>
<evidence type="ECO:0000313" key="3">
    <source>
        <dbReference type="Proteomes" id="UP001500888"/>
    </source>
</evidence>
<dbReference type="RefSeq" id="WP_344948125.1">
    <property type="nucleotide sequence ID" value="NZ_BAAAZR010000031.1"/>
</dbReference>
<dbReference type="Proteomes" id="UP001500888">
    <property type="component" value="Unassembled WGS sequence"/>
</dbReference>
<organism evidence="2 3">
    <name type="scientific">Sphaerisporangium flaviroseum</name>
    <dbReference type="NCBI Taxonomy" id="509199"/>
    <lineage>
        <taxon>Bacteria</taxon>
        <taxon>Bacillati</taxon>
        <taxon>Actinomycetota</taxon>
        <taxon>Actinomycetes</taxon>
        <taxon>Streptosporangiales</taxon>
        <taxon>Streptosporangiaceae</taxon>
        <taxon>Sphaerisporangium</taxon>
    </lineage>
</organism>
<name>A0ABP7J199_9ACTN</name>
<keyword evidence="3" id="KW-1185">Reference proteome</keyword>
<evidence type="ECO:0000256" key="1">
    <source>
        <dbReference type="SAM" id="MobiDB-lite"/>
    </source>
</evidence>
<gene>
    <name evidence="2" type="ORF">GCM10022226_61710</name>
</gene>
<reference evidence="3" key="1">
    <citation type="journal article" date="2019" name="Int. J. Syst. Evol. Microbiol.">
        <title>The Global Catalogue of Microorganisms (GCM) 10K type strain sequencing project: providing services to taxonomists for standard genome sequencing and annotation.</title>
        <authorList>
            <consortium name="The Broad Institute Genomics Platform"/>
            <consortium name="The Broad Institute Genome Sequencing Center for Infectious Disease"/>
            <person name="Wu L."/>
            <person name="Ma J."/>
        </authorList>
    </citation>
    <scope>NUCLEOTIDE SEQUENCE [LARGE SCALE GENOMIC DNA]</scope>
    <source>
        <strain evidence="3">JCM 16908</strain>
    </source>
</reference>
<protein>
    <submittedName>
        <fullName evidence="2">Uncharacterized protein</fullName>
    </submittedName>
</protein>
<dbReference type="EMBL" id="BAAAZR010000031">
    <property type="protein sequence ID" value="GAA3832161.1"/>
    <property type="molecule type" value="Genomic_DNA"/>
</dbReference>